<dbReference type="GO" id="GO:0000724">
    <property type="term" value="P:double-strand break repair via homologous recombination"/>
    <property type="evidence" value="ECO:0007669"/>
    <property type="project" value="TreeGrafter"/>
</dbReference>
<keyword evidence="5" id="KW-1185">Reference proteome</keyword>
<reference evidence="4" key="2">
    <citation type="submission" date="2025-08" db="UniProtKB">
        <authorList>
            <consortium name="Ensembl"/>
        </authorList>
    </citation>
    <scope>IDENTIFICATION</scope>
</reference>
<proteinExistence type="predicted"/>
<keyword evidence="2" id="KW-0238">DNA-binding</keyword>
<comment type="subcellular location">
    <subcellularLocation>
        <location evidence="1">Nucleus</location>
    </subcellularLocation>
</comment>
<dbReference type="Gene3D" id="2.40.50.140">
    <property type="entry name" value="Nucleic acid-binding proteins"/>
    <property type="match status" value="1"/>
</dbReference>
<evidence type="ECO:0000256" key="1">
    <source>
        <dbReference type="ARBA" id="ARBA00004123"/>
    </source>
</evidence>
<dbReference type="InterPro" id="IPR040260">
    <property type="entry name" value="RFA2-like"/>
</dbReference>
<dbReference type="InterPro" id="IPR036388">
    <property type="entry name" value="WH-like_DNA-bd_sf"/>
</dbReference>
<dbReference type="Proteomes" id="UP000694680">
    <property type="component" value="Chromosome 11"/>
</dbReference>
<evidence type="ECO:0000313" key="5">
    <source>
        <dbReference type="Proteomes" id="UP000694680"/>
    </source>
</evidence>
<keyword evidence="3" id="KW-0539">Nucleus</keyword>
<evidence type="ECO:0000256" key="3">
    <source>
        <dbReference type="ARBA" id="ARBA00023242"/>
    </source>
</evidence>
<dbReference type="GO" id="GO:0000781">
    <property type="term" value="C:chromosome, telomeric region"/>
    <property type="evidence" value="ECO:0007669"/>
    <property type="project" value="TreeGrafter"/>
</dbReference>
<dbReference type="Gene3D" id="1.10.10.10">
    <property type="entry name" value="Winged helix-like DNA-binding domain superfamily/Winged helix DNA-binding domain"/>
    <property type="match status" value="1"/>
</dbReference>
<dbReference type="GO" id="GO:0003697">
    <property type="term" value="F:single-stranded DNA binding"/>
    <property type="evidence" value="ECO:0007669"/>
    <property type="project" value="TreeGrafter"/>
</dbReference>
<dbReference type="PANTHER" id="PTHR13989">
    <property type="entry name" value="REPLICATION PROTEIN A-RELATED"/>
    <property type="match status" value="1"/>
</dbReference>
<dbReference type="AlphaFoldDB" id="A0A8C5EA88"/>
<organism evidence="4 5">
    <name type="scientific">Gouania willdenowi</name>
    <name type="common">Blunt-snouted clingfish</name>
    <name type="synonym">Lepadogaster willdenowi</name>
    <dbReference type="NCBI Taxonomy" id="441366"/>
    <lineage>
        <taxon>Eukaryota</taxon>
        <taxon>Metazoa</taxon>
        <taxon>Chordata</taxon>
        <taxon>Craniata</taxon>
        <taxon>Vertebrata</taxon>
        <taxon>Euteleostomi</taxon>
        <taxon>Actinopterygii</taxon>
        <taxon>Neopterygii</taxon>
        <taxon>Teleostei</taxon>
        <taxon>Neoteleostei</taxon>
        <taxon>Acanthomorphata</taxon>
        <taxon>Ovalentaria</taxon>
        <taxon>Blenniimorphae</taxon>
        <taxon>Blenniiformes</taxon>
        <taxon>Gobiesocoidei</taxon>
        <taxon>Gobiesocidae</taxon>
        <taxon>Gobiesocinae</taxon>
        <taxon>Gouania</taxon>
    </lineage>
</organism>
<sequence>MLLNTEQGRFDPSTTVYSYFFSKVSIKHNFCNTMCFFLSQVSVVGAVRGFSSFFTSVLYSVDDMTAPPLPVKQWLSSEDMKQMSVTPTGAYVKVVGSLRQSFQCHTGKIMLVAMHIRCVKDLNEITSHMMEVVQAQMYLSGKVLMDVVTVNIITRFWQEEAEHQESAVNNNMSHVLSMLRQARNCPRIKTAMVKDLITIEADCLTCWKEKALTFLLSEGHVFSTIDENHFKC</sequence>
<dbReference type="SUPFAM" id="SSF50249">
    <property type="entry name" value="Nucleic acid-binding proteins"/>
    <property type="match status" value="1"/>
</dbReference>
<dbReference type="GO" id="GO:0006289">
    <property type="term" value="P:nucleotide-excision repair"/>
    <property type="evidence" value="ECO:0007669"/>
    <property type="project" value="TreeGrafter"/>
</dbReference>
<evidence type="ECO:0000313" key="4">
    <source>
        <dbReference type="Ensembl" id="ENSGWIP00000018769.1"/>
    </source>
</evidence>
<dbReference type="PANTHER" id="PTHR13989:SF16">
    <property type="entry name" value="REPLICATION PROTEIN A2"/>
    <property type="match status" value="1"/>
</dbReference>
<evidence type="ECO:0000256" key="2">
    <source>
        <dbReference type="ARBA" id="ARBA00023125"/>
    </source>
</evidence>
<evidence type="ECO:0008006" key="6">
    <source>
        <dbReference type="Google" id="ProtNLM"/>
    </source>
</evidence>
<dbReference type="GO" id="GO:0006260">
    <property type="term" value="P:DNA replication"/>
    <property type="evidence" value="ECO:0007669"/>
    <property type="project" value="TreeGrafter"/>
</dbReference>
<accession>A0A8C5EA88</accession>
<reference evidence="4" key="3">
    <citation type="submission" date="2025-09" db="UniProtKB">
        <authorList>
            <consortium name="Ensembl"/>
        </authorList>
    </citation>
    <scope>IDENTIFICATION</scope>
</reference>
<dbReference type="GO" id="GO:0035861">
    <property type="term" value="C:site of double-strand break"/>
    <property type="evidence" value="ECO:0007669"/>
    <property type="project" value="TreeGrafter"/>
</dbReference>
<name>A0A8C5EA88_GOUWI</name>
<dbReference type="GO" id="GO:0005662">
    <property type="term" value="C:DNA replication factor A complex"/>
    <property type="evidence" value="ECO:0007669"/>
    <property type="project" value="TreeGrafter"/>
</dbReference>
<dbReference type="CDD" id="cd04478">
    <property type="entry name" value="RPA2_DBD_D"/>
    <property type="match status" value="1"/>
</dbReference>
<dbReference type="Ensembl" id="ENSGWIT00000020668.1">
    <property type="protein sequence ID" value="ENSGWIP00000018769.1"/>
    <property type="gene ID" value="ENSGWIG00000010337.1"/>
</dbReference>
<reference evidence="4" key="1">
    <citation type="submission" date="2020-06" db="EMBL/GenBank/DDBJ databases">
        <authorList>
            <consortium name="Wellcome Sanger Institute Data Sharing"/>
        </authorList>
    </citation>
    <scope>NUCLEOTIDE SEQUENCE [LARGE SCALE GENOMIC DNA]</scope>
</reference>
<protein>
    <recommendedName>
        <fullName evidence="6">Replication protein A C-terminal domain-containing protein</fullName>
    </recommendedName>
</protein>
<dbReference type="InterPro" id="IPR012340">
    <property type="entry name" value="NA-bd_OB-fold"/>
</dbReference>